<dbReference type="AlphaFoldDB" id="A0AAF3F942"/>
<sequence length="89" mass="10239">MSFQQPKRYSQTAARGKRAKGWTFPTIWLTRGNEPLEGNRTLDSIFKRRRGSNKKKAPVPPFSQESPIIGEQSCWLYSSYYIGIGRTAR</sequence>
<keyword evidence="1" id="KW-1185">Reference proteome</keyword>
<protein>
    <submittedName>
        <fullName evidence="2">Uncharacterized protein</fullName>
    </submittedName>
</protein>
<evidence type="ECO:0000313" key="1">
    <source>
        <dbReference type="Proteomes" id="UP000887575"/>
    </source>
</evidence>
<reference evidence="2" key="1">
    <citation type="submission" date="2024-02" db="UniProtKB">
        <authorList>
            <consortium name="WormBaseParasite"/>
        </authorList>
    </citation>
    <scope>IDENTIFICATION</scope>
</reference>
<proteinExistence type="predicted"/>
<name>A0AAF3F942_9BILA</name>
<dbReference type="Proteomes" id="UP000887575">
    <property type="component" value="Unassembled WGS sequence"/>
</dbReference>
<accession>A0AAF3F942</accession>
<evidence type="ECO:0000313" key="2">
    <source>
        <dbReference type="WBParaSite" id="MBELARI_LOCUS2467"/>
    </source>
</evidence>
<dbReference type="WBParaSite" id="MBELARI_LOCUS2467">
    <property type="protein sequence ID" value="MBELARI_LOCUS2467"/>
    <property type="gene ID" value="MBELARI_LOCUS2467"/>
</dbReference>
<organism evidence="1 2">
    <name type="scientific">Mesorhabditis belari</name>
    <dbReference type="NCBI Taxonomy" id="2138241"/>
    <lineage>
        <taxon>Eukaryota</taxon>
        <taxon>Metazoa</taxon>
        <taxon>Ecdysozoa</taxon>
        <taxon>Nematoda</taxon>
        <taxon>Chromadorea</taxon>
        <taxon>Rhabditida</taxon>
        <taxon>Rhabditina</taxon>
        <taxon>Rhabditomorpha</taxon>
        <taxon>Rhabditoidea</taxon>
        <taxon>Rhabditidae</taxon>
        <taxon>Mesorhabditinae</taxon>
        <taxon>Mesorhabditis</taxon>
    </lineage>
</organism>